<dbReference type="AlphaFoldDB" id="A0A9W4SDE5"/>
<organism evidence="2 3">
    <name type="scientific">Funneliformis geosporum</name>
    <dbReference type="NCBI Taxonomy" id="1117311"/>
    <lineage>
        <taxon>Eukaryota</taxon>
        <taxon>Fungi</taxon>
        <taxon>Fungi incertae sedis</taxon>
        <taxon>Mucoromycota</taxon>
        <taxon>Glomeromycotina</taxon>
        <taxon>Glomeromycetes</taxon>
        <taxon>Glomerales</taxon>
        <taxon>Glomeraceae</taxon>
        <taxon>Funneliformis</taxon>
    </lineage>
</organism>
<dbReference type="OrthoDB" id="73465at2759"/>
<evidence type="ECO:0000256" key="1">
    <source>
        <dbReference type="SAM" id="SignalP"/>
    </source>
</evidence>
<name>A0A9W4SDE5_9GLOM</name>
<feature type="chain" id="PRO_5040925825" evidence="1">
    <location>
        <begin position="22"/>
        <end position="402"/>
    </location>
</feature>
<reference evidence="2" key="1">
    <citation type="submission" date="2022-08" db="EMBL/GenBank/DDBJ databases">
        <authorList>
            <person name="Kallberg Y."/>
            <person name="Tangrot J."/>
            <person name="Rosling A."/>
        </authorList>
    </citation>
    <scope>NUCLEOTIDE SEQUENCE</scope>
    <source>
        <strain evidence="2">Wild A</strain>
    </source>
</reference>
<sequence length="402" mass="45657">MKRYILFTSFFICSLITTISAGICYDNPHRNVNKLVKVQCEEEYEVFKRDAPKSPDDSMFEFTIECISTEEVCIKVKNEFEKAGKEIAKTIRFNTPVKVIAAFHDFCDIPEQTKDCQLIIGQAGATRFISMKDDDGINRLYPQPLVKQFQFEKHPKFTDFDIFADFNANTSFWFEGDPKIQTTQVDFKTVVVHEMIHGLGFFNAYSQYTGYNATIPLNVKLDEENSFNNLNEIVENGMFLEFAMDKYTVLLKDGTPISYFFKKLNSYFVQFNSTSINTTDFINSPQFKIAEKLYELSITPLTIGVLPKGAVNYKNAIPLETSITEFNAGSTLGHVDFFTFYNTADFLMVASAETWVGLTAQELVKLRGNYAGGLIGPKLKLVLENLGYATDDNPNPYKPTPL</sequence>
<evidence type="ECO:0000313" key="2">
    <source>
        <dbReference type="EMBL" id="CAI2164962.1"/>
    </source>
</evidence>
<dbReference type="Proteomes" id="UP001153678">
    <property type="component" value="Unassembled WGS sequence"/>
</dbReference>
<proteinExistence type="predicted"/>
<gene>
    <name evidence="2" type="ORF">FWILDA_LOCUS1831</name>
</gene>
<protein>
    <submittedName>
        <fullName evidence="2">19631_t:CDS:1</fullName>
    </submittedName>
</protein>
<comment type="caution">
    <text evidence="2">The sequence shown here is derived from an EMBL/GenBank/DDBJ whole genome shotgun (WGS) entry which is preliminary data.</text>
</comment>
<keyword evidence="1" id="KW-0732">Signal</keyword>
<keyword evidence="3" id="KW-1185">Reference proteome</keyword>
<evidence type="ECO:0000313" key="3">
    <source>
        <dbReference type="Proteomes" id="UP001153678"/>
    </source>
</evidence>
<accession>A0A9W4SDE5</accession>
<feature type="signal peptide" evidence="1">
    <location>
        <begin position="1"/>
        <end position="21"/>
    </location>
</feature>
<dbReference type="EMBL" id="CAMKVN010000189">
    <property type="protein sequence ID" value="CAI2164962.1"/>
    <property type="molecule type" value="Genomic_DNA"/>
</dbReference>